<dbReference type="SMART" id="SM00062">
    <property type="entry name" value="PBPb"/>
    <property type="match status" value="1"/>
</dbReference>
<evidence type="ECO:0000256" key="1">
    <source>
        <dbReference type="ARBA" id="ARBA00022729"/>
    </source>
</evidence>
<accession>A0A0W8I1Z1</accession>
<keyword evidence="1" id="KW-0732">Signal</keyword>
<dbReference type="SUPFAM" id="SSF53850">
    <property type="entry name" value="Periplasmic binding protein-like II"/>
    <property type="match status" value="1"/>
</dbReference>
<dbReference type="Gene3D" id="3.40.190.10">
    <property type="entry name" value="Periplasmic binding protein-like II"/>
    <property type="match status" value="2"/>
</dbReference>
<protein>
    <submittedName>
        <fullName evidence="4">ABC transporter substrate-binding protein</fullName>
    </submittedName>
</protein>
<organism evidence="4 5">
    <name type="scientific">Serinicoccus chungangensis</name>
    <dbReference type="NCBI Taxonomy" id="767452"/>
    <lineage>
        <taxon>Bacteria</taxon>
        <taxon>Bacillati</taxon>
        <taxon>Actinomycetota</taxon>
        <taxon>Actinomycetes</taxon>
        <taxon>Micrococcales</taxon>
        <taxon>Ornithinimicrobiaceae</taxon>
        <taxon>Serinicoccus</taxon>
    </lineage>
</organism>
<dbReference type="InterPro" id="IPR001320">
    <property type="entry name" value="Iontro_rcpt_C"/>
</dbReference>
<evidence type="ECO:0000259" key="2">
    <source>
        <dbReference type="SMART" id="SM00062"/>
    </source>
</evidence>
<name>A0A0W8I1Z1_9MICO</name>
<feature type="domain" description="Ionotropic glutamate receptor C-terminal" evidence="3">
    <location>
        <begin position="46"/>
        <end position="266"/>
    </location>
</feature>
<feature type="domain" description="Solute-binding protein family 3/N-terminal" evidence="2">
    <location>
        <begin position="46"/>
        <end position="267"/>
    </location>
</feature>
<dbReference type="SMART" id="SM00079">
    <property type="entry name" value="PBPe"/>
    <property type="match status" value="1"/>
</dbReference>
<dbReference type="RefSeq" id="WP_058892453.1">
    <property type="nucleotide sequence ID" value="NZ_LQBL01000032.1"/>
</dbReference>
<comment type="caution">
    <text evidence="4">The sequence shown here is derived from an EMBL/GenBank/DDBJ whole genome shotgun (WGS) entry which is preliminary data.</text>
</comment>
<dbReference type="Pfam" id="PF00497">
    <property type="entry name" value="SBP_bac_3"/>
    <property type="match status" value="1"/>
</dbReference>
<reference evidence="4 5" key="1">
    <citation type="submission" date="2015-12" db="EMBL/GenBank/DDBJ databases">
        <title>Serinicoccus chungangenesis strain CD08_5 genome sequencing and assembly.</title>
        <authorList>
            <person name="Chander A.M."/>
            <person name="Kaur G."/>
            <person name="Nair G.R."/>
            <person name="Dhawan D.K."/>
            <person name="Kochhar R.K."/>
            <person name="Mayilraj S."/>
            <person name="Bhadada S.K."/>
        </authorList>
    </citation>
    <scope>NUCLEOTIDE SEQUENCE [LARGE SCALE GENOMIC DNA]</scope>
    <source>
        <strain evidence="4 5">CD08_5</strain>
    </source>
</reference>
<dbReference type="PROSITE" id="PS51257">
    <property type="entry name" value="PROKAR_LIPOPROTEIN"/>
    <property type="match status" value="1"/>
</dbReference>
<evidence type="ECO:0000313" key="5">
    <source>
        <dbReference type="Proteomes" id="UP000054837"/>
    </source>
</evidence>
<dbReference type="STRING" id="767452.AVL62_09535"/>
<gene>
    <name evidence="4" type="ORF">AVL62_09535</name>
</gene>
<dbReference type="PANTHER" id="PTHR35936:SF17">
    <property type="entry name" value="ARGININE-BINDING EXTRACELLULAR PROTEIN ARTP"/>
    <property type="match status" value="1"/>
</dbReference>
<evidence type="ECO:0000259" key="3">
    <source>
        <dbReference type="SMART" id="SM00079"/>
    </source>
</evidence>
<proteinExistence type="predicted"/>
<dbReference type="InterPro" id="IPR001638">
    <property type="entry name" value="Solute-binding_3/MltF_N"/>
</dbReference>
<keyword evidence="5" id="KW-1185">Reference proteome</keyword>
<dbReference type="PANTHER" id="PTHR35936">
    <property type="entry name" value="MEMBRANE-BOUND LYTIC MUREIN TRANSGLYCOSYLASE F"/>
    <property type="match status" value="1"/>
</dbReference>
<sequence>MKNSFLPVIGAATLALTLAACGSDDSGSDSGGEAAGADLDLVTEGTLTVCSDVPYPPFEDFDESSETGFTGFDVDIVSAVAEGLGLELEIKDSSFDGLQSGLALNSGDCDLAASAMTITEDRQENLAFSDGYYDSQQSLLVPADSDIAGIEDLAGRTVGVQQGTTGEAYTNENAPEATITAFPSDAEMYQALQAGQVEALLQDLPVNVEHARDGDYEIVEEYSTDETYGLAMQLDNTALVEAVNEQLTELRDSGEYDEIYDTYFSAED</sequence>
<evidence type="ECO:0000313" key="4">
    <source>
        <dbReference type="EMBL" id="KUG51556.1"/>
    </source>
</evidence>
<dbReference type="OrthoDB" id="8454826at2"/>
<dbReference type="GO" id="GO:0015276">
    <property type="term" value="F:ligand-gated monoatomic ion channel activity"/>
    <property type="evidence" value="ECO:0007669"/>
    <property type="project" value="InterPro"/>
</dbReference>
<dbReference type="Proteomes" id="UP000054837">
    <property type="component" value="Unassembled WGS sequence"/>
</dbReference>
<dbReference type="GO" id="GO:0016020">
    <property type="term" value="C:membrane"/>
    <property type="evidence" value="ECO:0007669"/>
    <property type="project" value="InterPro"/>
</dbReference>
<dbReference type="AlphaFoldDB" id="A0A0W8I1Z1"/>
<dbReference type="EMBL" id="LQBL01000032">
    <property type="protein sequence ID" value="KUG51556.1"/>
    <property type="molecule type" value="Genomic_DNA"/>
</dbReference>